<sequence>MDNNRMYIRQKTSVYPTDQSSSPSHRHTRSGSVSNVRKAQTKAAAQRLAAVMAHKPSDETDDDDDDDDDHSRDYRAPGGPGVIGLAGTGGRTMRSRSPSRKPMAQKRTQMMPNELADEDNDDDDDDDDDDYGLVSGKASIGLGGGRAMQSRVNMAKTVRRKTVNQQTDADNFESYDYSKASITGSIGYAGGRSVRSPSPAAKSTPPQKLKQETVNRPASEDNDEDCDYGSVTGRASIGLAGGRSVRTPSPLNNVTPQKYKQETGNQPANENKDENNEYSKDSGTGSIGFNSGKSRRTRTPMTISTPQRSMDEENDENYDYGLVSGKASIGLAGGRGIRSPTPNIRATAQKQIKVTANQPTEEENDVDNLSYGSRYASRKTSIGHAGGRAMRSPSPMSVRTNPEELPSVHSASGARSSLSVNSMDQQSSAPLNLVERPSYSTVAGRPSQSTDCMEQPSSARSTSSVNSNSRVKTVAMLPSAVPISLRPSSATPSEVSVENLRERRSSVDFGNANFREADNQRSASALQDELQLAEERCEEAEARSRQLEKQAALKVAARSHGSNIEEIAALQTEAETARDEATIALETLQHSEDEIRSLRNRTQRMILTQEEMEEVVLKRCWLARYWNLCVQYGIHAEIAKAKHDYWSSFAPLPFEMVLGAGQRAKEENLSESTAAEEREKVLKDLKELSGDGNIESMLLVEKGLQELAYLKVEDAIALSMAQQRRLNQLKSGMPEPFIITSSSVIVDEVKIPSEGQFEAFELSPEESEDTRFKQAWLTYFWRRAKDHGVESDIADDRFEFWVVHSGQSSSSQDAVDGTLPSLIPSSVFPHTALHAQQHATYLSVERGLAELRKLGLESQLWQRSRKGLEEDFKSQLEYDF</sequence>
<dbReference type="GO" id="GO:0000911">
    <property type="term" value="P:cytokinesis by cell plate formation"/>
    <property type="evidence" value="ECO:0007669"/>
    <property type="project" value="InterPro"/>
</dbReference>
<dbReference type="PANTHER" id="PTHR31762:SF10">
    <property type="entry name" value="FAS-BINDING FACTOR-LIKE PROTEIN"/>
    <property type="match status" value="1"/>
</dbReference>
<dbReference type="InterPro" id="IPR040321">
    <property type="entry name" value="SCD2-like"/>
</dbReference>
<feature type="coiled-coil region" evidence="1">
    <location>
        <begin position="516"/>
        <end position="601"/>
    </location>
</feature>
<feature type="compositionally biased region" description="Low complexity" evidence="2">
    <location>
        <begin position="457"/>
        <end position="469"/>
    </location>
</feature>
<dbReference type="AlphaFoldDB" id="A0AAP0MKT4"/>
<feature type="compositionally biased region" description="Polar residues" evidence="2">
    <location>
        <begin position="281"/>
        <end position="292"/>
    </location>
</feature>
<gene>
    <name evidence="3" type="ORF">WN944_007348</name>
</gene>
<dbReference type="EMBL" id="JBCGBO010000003">
    <property type="protein sequence ID" value="KAK9215343.1"/>
    <property type="molecule type" value="Genomic_DNA"/>
</dbReference>
<keyword evidence="4" id="KW-1185">Reference proteome</keyword>
<feature type="compositionally biased region" description="Polar residues" evidence="2">
    <location>
        <begin position="438"/>
        <end position="456"/>
    </location>
</feature>
<feature type="compositionally biased region" description="Polar residues" evidence="2">
    <location>
        <begin position="10"/>
        <end position="23"/>
    </location>
</feature>
<evidence type="ECO:0000313" key="3">
    <source>
        <dbReference type="EMBL" id="KAK9215343.1"/>
    </source>
</evidence>
<feature type="compositionally biased region" description="Gly residues" evidence="2">
    <location>
        <begin position="78"/>
        <end position="90"/>
    </location>
</feature>
<reference evidence="3 4" key="1">
    <citation type="submission" date="2024-05" db="EMBL/GenBank/DDBJ databases">
        <title>Haplotype-resolved chromosome-level genome assembly of Huyou (Citrus changshanensis).</title>
        <authorList>
            <person name="Miao C."/>
            <person name="Chen W."/>
            <person name="Wu Y."/>
            <person name="Wang L."/>
            <person name="Zhao S."/>
            <person name="Grierson D."/>
            <person name="Xu C."/>
            <person name="Chen K."/>
        </authorList>
    </citation>
    <scope>NUCLEOTIDE SEQUENCE [LARGE SCALE GENOMIC DNA]</scope>
    <source>
        <strain evidence="3">01-14</strain>
        <tissue evidence="3">Leaf</tissue>
    </source>
</reference>
<feature type="compositionally biased region" description="Acidic residues" evidence="2">
    <location>
        <begin position="59"/>
        <end position="68"/>
    </location>
</feature>
<dbReference type="Proteomes" id="UP001428341">
    <property type="component" value="Unassembled WGS sequence"/>
</dbReference>
<organism evidence="3 4">
    <name type="scientific">Citrus x changshan-huyou</name>
    <dbReference type="NCBI Taxonomy" id="2935761"/>
    <lineage>
        <taxon>Eukaryota</taxon>
        <taxon>Viridiplantae</taxon>
        <taxon>Streptophyta</taxon>
        <taxon>Embryophyta</taxon>
        <taxon>Tracheophyta</taxon>
        <taxon>Spermatophyta</taxon>
        <taxon>Magnoliopsida</taxon>
        <taxon>eudicotyledons</taxon>
        <taxon>Gunneridae</taxon>
        <taxon>Pentapetalae</taxon>
        <taxon>rosids</taxon>
        <taxon>malvids</taxon>
        <taxon>Sapindales</taxon>
        <taxon>Rutaceae</taxon>
        <taxon>Aurantioideae</taxon>
        <taxon>Citrus</taxon>
    </lineage>
</organism>
<accession>A0AAP0MKT4</accession>
<feature type="compositionally biased region" description="Low complexity" evidence="2">
    <location>
        <begin position="37"/>
        <end position="50"/>
    </location>
</feature>
<dbReference type="PANTHER" id="PTHR31762">
    <property type="entry name" value="FAS-BINDING FACTOR-LIKE PROTEIN"/>
    <property type="match status" value="1"/>
</dbReference>
<feature type="compositionally biased region" description="Polar residues" evidence="2">
    <location>
        <begin position="246"/>
        <end position="269"/>
    </location>
</feature>
<proteinExistence type="predicted"/>
<evidence type="ECO:0000256" key="1">
    <source>
        <dbReference type="SAM" id="Coils"/>
    </source>
</evidence>
<evidence type="ECO:0008006" key="5">
    <source>
        <dbReference type="Google" id="ProtNLM"/>
    </source>
</evidence>
<feature type="region of interest" description="Disordered" evidence="2">
    <location>
        <begin position="379"/>
        <end position="469"/>
    </location>
</feature>
<name>A0AAP0MKT4_9ROSI</name>
<feature type="compositionally biased region" description="Polar residues" evidence="2">
    <location>
        <begin position="299"/>
        <end position="308"/>
    </location>
</feature>
<keyword evidence="1" id="KW-0175">Coiled coil</keyword>
<evidence type="ECO:0000313" key="4">
    <source>
        <dbReference type="Proteomes" id="UP001428341"/>
    </source>
</evidence>
<feature type="compositionally biased region" description="Acidic residues" evidence="2">
    <location>
        <begin position="115"/>
        <end position="131"/>
    </location>
</feature>
<protein>
    <recommendedName>
        <fullName evidence="5">Coiled-coil domain-containing protein SCD2</fullName>
    </recommendedName>
</protein>
<feature type="region of interest" description="Disordered" evidence="2">
    <location>
        <begin position="1"/>
        <end position="315"/>
    </location>
</feature>
<comment type="caution">
    <text evidence="3">The sequence shown here is derived from an EMBL/GenBank/DDBJ whole genome shotgun (WGS) entry which is preliminary data.</text>
</comment>
<feature type="compositionally biased region" description="Basic and acidic residues" evidence="2">
    <location>
        <begin position="270"/>
        <end position="280"/>
    </location>
</feature>
<evidence type="ECO:0000256" key="2">
    <source>
        <dbReference type="SAM" id="MobiDB-lite"/>
    </source>
</evidence>
<feature type="compositionally biased region" description="Polar residues" evidence="2">
    <location>
        <begin position="409"/>
        <end position="430"/>
    </location>
</feature>